<dbReference type="AlphaFoldDB" id="A0A653LGZ6"/>
<sequence>MRKWLIKQINKIGLDSSNLKTDAELKGRFHEAGESEKIIFPMELDINSEWRIKEWFFEKGQIVNPGDIIGAVEDEKQRFEFESFIGGKLNYFKQVGQKVEGGSVLAEIAGS</sequence>
<evidence type="ECO:0000313" key="3">
    <source>
        <dbReference type="Proteomes" id="UP000430202"/>
    </source>
</evidence>
<keyword evidence="3" id="KW-1185">Reference proteome</keyword>
<dbReference type="SUPFAM" id="SSF51230">
    <property type="entry name" value="Single hybrid motif"/>
    <property type="match status" value="1"/>
</dbReference>
<feature type="domain" description="Lipoyl-binding" evidence="1">
    <location>
        <begin position="38"/>
        <end position="108"/>
    </location>
</feature>
<accession>A0A653LGZ6</accession>
<dbReference type="InterPro" id="IPR011053">
    <property type="entry name" value="Single_hybrid_motif"/>
</dbReference>
<name>A0A653LGZ6_9FLAO</name>
<reference evidence="2 3" key="1">
    <citation type="submission" date="2019-10" db="EMBL/GenBank/DDBJ databases">
        <authorList>
            <person name="Karimi E."/>
        </authorList>
    </citation>
    <scope>NUCLEOTIDE SEQUENCE [LARGE SCALE GENOMIC DNA]</scope>
    <source>
        <strain evidence="2">Maribacter sp. 151</strain>
    </source>
</reference>
<dbReference type="InterPro" id="IPR000089">
    <property type="entry name" value="Biotin_lipoyl"/>
</dbReference>
<evidence type="ECO:0000259" key="1">
    <source>
        <dbReference type="Pfam" id="PF00364"/>
    </source>
</evidence>
<dbReference type="Proteomes" id="UP000430202">
    <property type="component" value="Unassembled WGS sequence"/>
</dbReference>
<dbReference type="EMBL" id="CABWLR010000001">
    <property type="protein sequence ID" value="VXA91600.1"/>
    <property type="molecule type" value="Genomic_DNA"/>
</dbReference>
<protein>
    <submittedName>
        <fullName evidence="2">Biotin-dependent enzyme</fullName>
    </submittedName>
</protein>
<evidence type="ECO:0000313" key="2">
    <source>
        <dbReference type="EMBL" id="VXA91600.1"/>
    </source>
</evidence>
<organism evidence="2 3">
    <name type="scientific">Maribacter litoralis</name>
    <dbReference type="NCBI Taxonomy" id="2059726"/>
    <lineage>
        <taxon>Bacteria</taxon>
        <taxon>Pseudomonadati</taxon>
        <taxon>Bacteroidota</taxon>
        <taxon>Flavobacteriia</taxon>
        <taxon>Flavobacteriales</taxon>
        <taxon>Flavobacteriaceae</taxon>
        <taxon>Maribacter</taxon>
    </lineage>
</organism>
<dbReference type="Pfam" id="PF00364">
    <property type="entry name" value="Biotin_lipoyl"/>
    <property type="match status" value="1"/>
</dbReference>
<dbReference type="RefSeq" id="WP_159301440.1">
    <property type="nucleotide sequence ID" value="NZ_LR733271.1"/>
</dbReference>
<dbReference type="Gene3D" id="2.40.50.100">
    <property type="match status" value="1"/>
</dbReference>
<proteinExistence type="predicted"/>
<gene>
    <name evidence="2" type="ORF">MARI151_10007</name>
</gene>